<dbReference type="Pfam" id="PF03004">
    <property type="entry name" value="Transposase_24"/>
    <property type="match status" value="1"/>
</dbReference>
<sequence>MDCEAGIGFGDTLGTLKRCVPLTYASWEHVPESLKNTLWNYVKQRYIIPEELKTWAWKTASAEKNSRSRREYTDTHTTGPQLFSQIRHNMKKKQTYPNKKPPGAAIFAKTRKRKPGREYKSNPDVMQFRVDTINKKLQSAEGLDGLDELVSGGKKSHGPGWLIGRHDVKCVKASTQNTAPTDSYIQELKKKLWQEVVEEVEAKLNQKVSEKVDAKVNQKVQDNLTLVLKKLLDANPSLNINIGEICATISSDT</sequence>
<keyword evidence="2" id="KW-1185">Reference proteome</keyword>
<protein>
    <submittedName>
        <fullName evidence="1">Uncharacterized protein</fullName>
    </submittedName>
</protein>
<reference evidence="1" key="1">
    <citation type="submission" date="2023-02" db="EMBL/GenBank/DDBJ databases">
        <title>Genome of toxic invasive species Heracleum sosnowskyi carries increased number of genes despite the absence of recent whole-genome duplications.</title>
        <authorList>
            <person name="Schelkunov M."/>
            <person name="Shtratnikova V."/>
            <person name="Makarenko M."/>
            <person name="Klepikova A."/>
            <person name="Omelchenko D."/>
            <person name="Novikova G."/>
            <person name="Obukhova E."/>
            <person name="Bogdanov V."/>
            <person name="Penin A."/>
            <person name="Logacheva M."/>
        </authorList>
    </citation>
    <scope>NUCLEOTIDE SEQUENCE</scope>
    <source>
        <strain evidence="1">Hsosn_3</strain>
        <tissue evidence="1">Leaf</tissue>
    </source>
</reference>
<dbReference type="PANTHER" id="PTHR33144:SF16">
    <property type="entry name" value="OS02G0129000 PROTEIN"/>
    <property type="match status" value="1"/>
</dbReference>
<comment type="caution">
    <text evidence="1">The sequence shown here is derived from an EMBL/GenBank/DDBJ whole genome shotgun (WGS) entry which is preliminary data.</text>
</comment>
<gene>
    <name evidence="1" type="ORF">POM88_024947</name>
</gene>
<proteinExistence type="predicted"/>
<name>A0AAD8I3T8_9APIA</name>
<reference evidence="1" key="2">
    <citation type="submission" date="2023-05" db="EMBL/GenBank/DDBJ databases">
        <authorList>
            <person name="Schelkunov M.I."/>
        </authorList>
    </citation>
    <scope>NUCLEOTIDE SEQUENCE</scope>
    <source>
        <strain evidence="1">Hsosn_3</strain>
        <tissue evidence="1">Leaf</tissue>
    </source>
</reference>
<organism evidence="1 2">
    <name type="scientific">Heracleum sosnowskyi</name>
    <dbReference type="NCBI Taxonomy" id="360622"/>
    <lineage>
        <taxon>Eukaryota</taxon>
        <taxon>Viridiplantae</taxon>
        <taxon>Streptophyta</taxon>
        <taxon>Embryophyta</taxon>
        <taxon>Tracheophyta</taxon>
        <taxon>Spermatophyta</taxon>
        <taxon>Magnoliopsida</taxon>
        <taxon>eudicotyledons</taxon>
        <taxon>Gunneridae</taxon>
        <taxon>Pentapetalae</taxon>
        <taxon>asterids</taxon>
        <taxon>campanulids</taxon>
        <taxon>Apiales</taxon>
        <taxon>Apiaceae</taxon>
        <taxon>Apioideae</taxon>
        <taxon>apioid superclade</taxon>
        <taxon>Tordylieae</taxon>
        <taxon>Tordyliinae</taxon>
        <taxon>Heracleum</taxon>
    </lineage>
</organism>
<dbReference type="InterPro" id="IPR004252">
    <property type="entry name" value="Probable_transposase_24"/>
</dbReference>
<dbReference type="Proteomes" id="UP001237642">
    <property type="component" value="Unassembled WGS sequence"/>
</dbReference>
<accession>A0AAD8I3T8</accession>
<dbReference type="PANTHER" id="PTHR33144">
    <property type="entry name" value="OS10G0409366 PROTEIN-RELATED"/>
    <property type="match status" value="1"/>
</dbReference>
<dbReference type="EMBL" id="JAUIZM010000006">
    <property type="protein sequence ID" value="KAK1378203.1"/>
    <property type="molecule type" value="Genomic_DNA"/>
</dbReference>
<dbReference type="AlphaFoldDB" id="A0AAD8I3T8"/>
<evidence type="ECO:0000313" key="1">
    <source>
        <dbReference type="EMBL" id="KAK1378203.1"/>
    </source>
</evidence>
<evidence type="ECO:0000313" key="2">
    <source>
        <dbReference type="Proteomes" id="UP001237642"/>
    </source>
</evidence>